<keyword evidence="5" id="KW-0539">Nucleus</keyword>
<organism evidence="8 9">
    <name type="scientific">Podospora fimiseda</name>
    <dbReference type="NCBI Taxonomy" id="252190"/>
    <lineage>
        <taxon>Eukaryota</taxon>
        <taxon>Fungi</taxon>
        <taxon>Dikarya</taxon>
        <taxon>Ascomycota</taxon>
        <taxon>Pezizomycotina</taxon>
        <taxon>Sordariomycetes</taxon>
        <taxon>Sordariomycetidae</taxon>
        <taxon>Sordariales</taxon>
        <taxon>Podosporaceae</taxon>
        <taxon>Podospora</taxon>
    </lineage>
</organism>
<dbReference type="EMBL" id="MU865293">
    <property type="protein sequence ID" value="KAK4231269.1"/>
    <property type="molecule type" value="Genomic_DNA"/>
</dbReference>
<dbReference type="AlphaFoldDB" id="A0AAN7BX50"/>
<keyword evidence="9" id="KW-1185">Reference proteome</keyword>
<feature type="compositionally biased region" description="Acidic residues" evidence="6">
    <location>
        <begin position="236"/>
        <end position="246"/>
    </location>
</feature>
<dbReference type="InterPro" id="IPR035965">
    <property type="entry name" value="PAS-like_dom_sf"/>
</dbReference>
<dbReference type="NCBIfam" id="TIGR00229">
    <property type="entry name" value="sensory_box"/>
    <property type="match status" value="1"/>
</dbReference>
<dbReference type="InterPro" id="IPR000014">
    <property type="entry name" value="PAS"/>
</dbReference>
<evidence type="ECO:0000313" key="8">
    <source>
        <dbReference type="EMBL" id="KAK4231269.1"/>
    </source>
</evidence>
<comment type="caution">
    <text evidence="8">The sequence shown here is derived from an EMBL/GenBank/DDBJ whole genome shotgun (WGS) entry which is preliminary data.</text>
</comment>
<dbReference type="PROSITE" id="PS50112">
    <property type="entry name" value="PAS"/>
    <property type="match status" value="1"/>
</dbReference>
<keyword evidence="3" id="KW-0238">DNA-binding</keyword>
<dbReference type="GO" id="GO:0000977">
    <property type="term" value="F:RNA polymerase II transcription regulatory region sequence-specific DNA binding"/>
    <property type="evidence" value="ECO:0007669"/>
    <property type="project" value="TreeGrafter"/>
</dbReference>
<accession>A0AAN7BX50</accession>
<feature type="region of interest" description="Disordered" evidence="6">
    <location>
        <begin position="515"/>
        <end position="543"/>
    </location>
</feature>
<keyword evidence="2" id="KW-0805">Transcription regulation</keyword>
<name>A0AAN7BX50_9PEZI</name>
<protein>
    <recommendedName>
        <fullName evidence="7">PAS domain-containing protein</fullName>
    </recommendedName>
</protein>
<comment type="subcellular location">
    <subcellularLocation>
        <location evidence="1">Nucleus</location>
    </subcellularLocation>
</comment>
<dbReference type="Pfam" id="PF08447">
    <property type="entry name" value="PAS_3"/>
    <property type="match status" value="1"/>
</dbReference>
<evidence type="ECO:0000256" key="4">
    <source>
        <dbReference type="ARBA" id="ARBA00023163"/>
    </source>
</evidence>
<feature type="region of interest" description="Disordered" evidence="6">
    <location>
        <begin position="557"/>
        <end position="624"/>
    </location>
</feature>
<evidence type="ECO:0000256" key="1">
    <source>
        <dbReference type="ARBA" id="ARBA00004123"/>
    </source>
</evidence>
<feature type="region of interest" description="Disordered" evidence="6">
    <location>
        <begin position="455"/>
        <end position="479"/>
    </location>
</feature>
<feature type="compositionally biased region" description="Acidic residues" evidence="6">
    <location>
        <begin position="273"/>
        <end position="292"/>
    </location>
</feature>
<evidence type="ECO:0000259" key="7">
    <source>
        <dbReference type="PROSITE" id="PS50112"/>
    </source>
</evidence>
<dbReference type="InterPro" id="IPR013655">
    <property type="entry name" value="PAS_fold_3"/>
</dbReference>
<evidence type="ECO:0000256" key="3">
    <source>
        <dbReference type="ARBA" id="ARBA00023125"/>
    </source>
</evidence>
<gene>
    <name evidence="8" type="ORF">QBC38DRAFT_354969</name>
</gene>
<evidence type="ECO:0000256" key="6">
    <source>
        <dbReference type="SAM" id="MobiDB-lite"/>
    </source>
</evidence>
<dbReference type="CDD" id="cd00130">
    <property type="entry name" value="PAS"/>
    <property type="match status" value="2"/>
</dbReference>
<feature type="compositionally biased region" description="Basic and acidic residues" evidence="6">
    <location>
        <begin position="464"/>
        <end position="473"/>
    </location>
</feature>
<reference evidence="8" key="2">
    <citation type="submission" date="2023-05" db="EMBL/GenBank/DDBJ databases">
        <authorList>
            <consortium name="Lawrence Berkeley National Laboratory"/>
            <person name="Steindorff A."/>
            <person name="Hensen N."/>
            <person name="Bonometti L."/>
            <person name="Westerberg I."/>
            <person name="Brannstrom I.O."/>
            <person name="Guillou S."/>
            <person name="Cros-Aarteil S."/>
            <person name="Calhoun S."/>
            <person name="Haridas S."/>
            <person name="Kuo A."/>
            <person name="Mondo S."/>
            <person name="Pangilinan J."/>
            <person name="Riley R."/>
            <person name="Labutti K."/>
            <person name="Andreopoulos B."/>
            <person name="Lipzen A."/>
            <person name="Chen C."/>
            <person name="Yanf M."/>
            <person name="Daum C."/>
            <person name="Ng V."/>
            <person name="Clum A."/>
            <person name="Ohm R."/>
            <person name="Martin F."/>
            <person name="Silar P."/>
            <person name="Natvig D."/>
            <person name="Lalanne C."/>
            <person name="Gautier V."/>
            <person name="Ament-Velasquez S.L."/>
            <person name="Kruys A."/>
            <person name="Hutchinson M.I."/>
            <person name="Powell A.J."/>
            <person name="Barry K."/>
            <person name="Miller A.N."/>
            <person name="Grigoriev I.V."/>
            <person name="Debuchy R."/>
            <person name="Gladieux P."/>
            <person name="Thoren M.H."/>
            <person name="Johannesson H."/>
        </authorList>
    </citation>
    <scope>NUCLEOTIDE SEQUENCE</scope>
    <source>
        <strain evidence="8">CBS 990.96</strain>
    </source>
</reference>
<dbReference type="GO" id="GO:0000981">
    <property type="term" value="F:DNA-binding transcription factor activity, RNA polymerase II-specific"/>
    <property type="evidence" value="ECO:0007669"/>
    <property type="project" value="TreeGrafter"/>
</dbReference>
<feature type="region of interest" description="Disordered" evidence="6">
    <location>
        <begin position="228"/>
        <end position="314"/>
    </location>
</feature>
<feature type="compositionally biased region" description="Polar residues" evidence="6">
    <location>
        <begin position="296"/>
        <end position="313"/>
    </location>
</feature>
<reference evidence="8" key="1">
    <citation type="journal article" date="2023" name="Mol. Phylogenet. Evol.">
        <title>Genome-scale phylogeny and comparative genomics of the fungal order Sordariales.</title>
        <authorList>
            <person name="Hensen N."/>
            <person name="Bonometti L."/>
            <person name="Westerberg I."/>
            <person name="Brannstrom I.O."/>
            <person name="Guillou S."/>
            <person name="Cros-Aarteil S."/>
            <person name="Calhoun S."/>
            <person name="Haridas S."/>
            <person name="Kuo A."/>
            <person name="Mondo S."/>
            <person name="Pangilinan J."/>
            <person name="Riley R."/>
            <person name="LaButti K."/>
            <person name="Andreopoulos B."/>
            <person name="Lipzen A."/>
            <person name="Chen C."/>
            <person name="Yan M."/>
            <person name="Daum C."/>
            <person name="Ng V."/>
            <person name="Clum A."/>
            <person name="Steindorff A."/>
            <person name="Ohm R.A."/>
            <person name="Martin F."/>
            <person name="Silar P."/>
            <person name="Natvig D.O."/>
            <person name="Lalanne C."/>
            <person name="Gautier V."/>
            <person name="Ament-Velasquez S.L."/>
            <person name="Kruys A."/>
            <person name="Hutchinson M.I."/>
            <person name="Powell A.J."/>
            <person name="Barry K."/>
            <person name="Miller A.N."/>
            <person name="Grigoriev I.V."/>
            <person name="Debuchy R."/>
            <person name="Gladieux P."/>
            <person name="Hiltunen Thoren M."/>
            <person name="Johannesson H."/>
        </authorList>
    </citation>
    <scope>NUCLEOTIDE SEQUENCE</scope>
    <source>
        <strain evidence="8">CBS 990.96</strain>
    </source>
</reference>
<feature type="domain" description="PAS" evidence="7">
    <location>
        <begin position="17"/>
        <end position="66"/>
    </location>
</feature>
<sequence>MDPRDQTFMTIHNLTPDANICFASDSIYDILGYTPDEVKNKSCFDFFHPEEEPFARSIHSRGLLMDKAAVLHYARILAKNGQYVNCECCFTVVYNVLVASTSIYLPGEKSERRAREAPKIRRIFSSSPLDPRYHMLEHLSPKFRMRAVKREPRAALILNRFTRSLRIMYATDSVEQILGLKASELVEKSFYECILSTSLPEAVKCLESAKANESIAYLRFSFKDPRIDLNNPGNEVEQDEDEDDDNGSMGDNESSADFDDAESKFERDSGAMDIDDDSSVIEIKEEDEDDDDLRSRSGSSYPESTAPSSTTMERSARTFELEAVVSCTSDGLVVVLRKSRPPIPNLQPVVPSPFNYENGLFAAPWGQQPIQPNIPPHLLYNFRPPFLPEYMPLRENVKAAGGPPLEQLMRSIRDVAVFAWALSGINGNMATYGHGLPRRGSLPGDGLPIWEPPNGTGSSAYRGNGKEVMRRNDDDDFPRSAYAHNAQAAAAASHEQSVHQGYVRTRHASLDERMYDEQQRHAPWPPPATPYRYGNGYEMRHPHHPLRATASHDALQDYGRHQHQQQGYYPAPHATAPNPNRCNPPPEPSWGNASSSSDTCASGYGTQQPYHGEPSSANSRYFWQ</sequence>
<dbReference type="GO" id="GO:0005634">
    <property type="term" value="C:nucleus"/>
    <property type="evidence" value="ECO:0007669"/>
    <property type="project" value="UniProtKB-SubCell"/>
</dbReference>
<dbReference type="Proteomes" id="UP001301958">
    <property type="component" value="Unassembled WGS sequence"/>
</dbReference>
<dbReference type="PANTHER" id="PTHR23043">
    <property type="entry name" value="HYPOXIA-INDUCIBLE FACTOR 1 ALPHA"/>
    <property type="match status" value="1"/>
</dbReference>
<feature type="compositionally biased region" description="Basic and acidic residues" evidence="6">
    <location>
        <begin position="261"/>
        <end position="270"/>
    </location>
</feature>
<dbReference type="SMART" id="SM00091">
    <property type="entry name" value="PAS"/>
    <property type="match status" value="2"/>
</dbReference>
<keyword evidence="4" id="KW-0804">Transcription</keyword>
<feature type="compositionally biased region" description="Polar residues" evidence="6">
    <location>
        <begin position="591"/>
        <end position="624"/>
    </location>
</feature>
<proteinExistence type="predicted"/>
<dbReference type="Gene3D" id="3.30.450.20">
    <property type="entry name" value="PAS domain"/>
    <property type="match status" value="2"/>
</dbReference>
<dbReference type="PANTHER" id="PTHR23043:SF17">
    <property type="entry name" value="PROTEIN SIMILAR"/>
    <property type="match status" value="1"/>
</dbReference>
<evidence type="ECO:0000256" key="2">
    <source>
        <dbReference type="ARBA" id="ARBA00023015"/>
    </source>
</evidence>
<dbReference type="SUPFAM" id="SSF55785">
    <property type="entry name" value="PYP-like sensor domain (PAS domain)"/>
    <property type="match status" value="2"/>
</dbReference>
<evidence type="ECO:0000313" key="9">
    <source>
        <dbReference type="Proteomes" id="UP001301958"/>
    </source>
</evidence>
<evidence type="ECO:0000256" key="5">
    <source>
        <dbReference type="ARBA" id="ARBA00023242"/>
    </source>
</evidence>